<dbReference type="InterPro" id="IPR013320">
    <property type="entry name" value="ConA-like_dom_sf"/>
</dbReference>
<reference evidence="3" key="1">
    <citation type="submission" date="2020-10" db="EMBL/GenBank/DDBJ databases">
        <authorList>
            <person name="Pilgaard B."/>
        </authorList>
    </citation>
    <scope>NUCLEOTIDE SEQUENCE</scope>
</reference>
<organism evidence="3">
    <name type="scientific">Paradendryphiella salina</name>
    <dbReference type="NCBI Taxonomy" id="179392"/>
    <lineage>
        <taxon>Eukaryota</taxon>
        <taxon>Fungi</taxon>
        <taxon>Dikarya</taxon>
        <taxon>Ascomycota</taxon>
        <taxon>Pezizomycotina</taxon>
        <taxon>Dothideomycetes</taxon>
        <taxon>Pleosporomycetidae</taxon>
        <taxon>Pleosporales</taxon>
        <taxon>Pleosporineae</taxon>
        <taxon>Pleosporaceae</taxon>
        <taxon>Paradendryphiella</taxon>
    </lineage>
</organism>
<evidence type="ECO:0000259" key="2">
    <source>
        <dbReference type="Pfam" id="PF08787"/>
    </source>
</evidence>
<accession>A0A7I9C7R9</accession>
<dbReference type="Pfam" id="PF08787">
    <property type="entry name" value="Alginate_lyase2"/>
    <property type="match status" value="1"/>
</dbReference>
<protein>
    <submittedName>
        <fullName evidence="3">Alginate lyase</fullName>
    </submittedName>
</protein>
<evidence type="ECO:0000313" key="3">
    <source>
        <dbReference type="EMBL" id="CAD6594632.1"/>
    </source>
</evidence>
<sequence length="245" mass="27014">MFFRSNLISFTGVLSLVSAASCYVAPSTNSTLQSVLTRAKLQYPTSELSATSTELYNGFAAAHFQLIEGRYMQLQVAGASRRSELRQMEKFGSEEYWAVDDGETHISKGSIMVPAQEDGIEEVTIMQIHGGPAPILRISWVSSIKIDGTEYEDVIISTIRVGLGSSSDQFIKNVLTERYDAFLTYRIEAVDSKLSIKVDGQTKVDNVDVSFWDGDASNYFKAGAYNNHPSDSSATARVLFNSLSW</sequence>
<dbReference type="InterPro" id="IPR014895">
    <property type="entry name" value="Alginate_lyase_2"/>
</dbReference>
<dbReference type="Gene3D" id="2.60.120.200">
    <property type="match status" value="1"/>
</dbReference>
<feature type="signal peptide" evidence="1">
    <location>
        <begin position="1"/>
        <end position="22"/>
    </location>
</feature>
<dbReference type="SMR" id="A0A7I9C7R9"/>
<keyword evidence="3" id="KW-0456">Lyase</keyword>
<dbReference type="GO" id="GO:0016829">
    <property type="term" value="F:lyase activity"/>
    <property type="evidence" value="ECO:0007669"/>
    <property type="project" value="UniProtKB-KW"/>
</dbReference>
<gene>
    <name evidence="3" type="primary">PsAlg7B</name>
</gene>
<dbReference type="PROSITE" id="PS51257">
    <property type="entry name" value="PROKAR_LIPOPROTEIN"/>
    <property type="match status" value="1"/>
</dbReference>
<dbReference type="EMBL" id="LR898479">
    <property type="protein sequence ID" value="CAD6594632.1"/>
    <property type="molecule type" value="Genomic_DNA"/>
</dbReference>
<proteinExistence type="predicted"/>
<feature type="domain" description="Alginate lyase 2" evidence="2">
    <location>
        <begin position="40"/>
        <end position="244"/>
    </location>
</feature>
<dbReference type="SUPFAM" id="SSF49899">
    <property type="entry name" value="Concanavalin A-like lectins/glucanases"/>
    <property type="match status" value="1"/>
</dbReference>
<feature type="chain" id="PRO_5029834270" evidence="1">
    <location>
        <begin position="23"/>
        <end position="245"/>
    </location>
</feature>
<name>A0A7I9C7R9_9PLEO</name>
<keyword evidence="1" id="KW-0732">Signal</keyword>
<dbReference type="AlphaFoldDB" id="A0A7I9C7R9"/>
<evidence type="ECO:0000256" key="1">
    <source>
        <dbReference type="SAM" id="SignalP"/>
    </source>
</evidence>